<sequence length="82" mass="9121">MRYRSTDNELVDLLLARARDVLTPDGEEEAFRKLSEAEAMAVSPLLECPRVWRLIMGVAEGLEAGEVKVSDVVVNTSRMADE</sequence>
<name>A0A6M3LE35_9ZZZZ</name>
<organism evidence="1">
    <name type="scientific">viral metagenome</name>
    <dbReference type="NCBI Taxonomy" id="1070528"/>
    <lineage>
        <taxon>unclassified sequences</taxon>
        <taxon>metagenomes</taxon>
        <taxon>organismal metagenomes</taxon>
    </lineage>
</organism>
<proteinExistence type="predicted"/>
<reference evidence="1" key="1">
    <citation type="submission" date="2020-03" db="EMBL/GenBank/DDBJ databases">
        <title>The deep terrestrial virosphere.</title>
        <authorList>
            <person name="Holmfeldt K."/>
            <person name="Nilsson E."/>
            <person name="Simone D."/>
            <person name="Lopez-Fernandez M."/>
            <person name="Wu X."/>
            <person name="de Brujin I."/>
            <person name="Lundin D."/>
            <person name="Andersson A."/>
            <person name="Bertilsson S."/>
            <person name="Dopson M."/>
        </authorList>
    </citation>
    <scope>NUCLEOTIDE SEQUENCE</scope>
    <source>
        <strain evidence="1">MM415B04213</strain>
    </source>
</reference>
<dbReference type="AlphaFoldDB" id="A0A6M3LE35"/>
<dbReference type="EMBL" id="MT143153">
    <property type="protein sequence ID" value="QJA93497.1"/>
    <property type="molecule type" value="Genomic_DNA"/>
</dbReference>
<evidence type="ECO:0000313" key="1">
    <source>
        <dbReference type="EMBL" id="QJA93497.1"/>
    </source>
</evidence>
<protein>
    <submittedName>
        <fullName evidence="1">Uncharacterized protein</fullName>
    </submittedName>
</protein>
<accession>A0A6M3LE35</accession>
<gene>
    <name evidence="1" type="ORF">MM415B04213_0011</name>
</gene>